<protein>
    <submittedName>
        <fullName evidence="2">Uncharacterized protein</fullName>
    </submittedName>
</protein>
<dbReference type="EMBL" id="BMAT01006778">
    <property type="protein sequence ID" value="GFS19821.1"/>
    <property type="molecule type" value="Genomic_DNA"/>
</dbReference>
<reference evidence="2 3" key="1">
    <citation type="journal article" date="2021" name="Elife">
        <title>Chloroplast acquisition without the gene transfer in kleptoplastic sea slugs, Plakobranchus ocellatus.</title>
        <authorList>
            <person name="Maeda T."/>
            <person name="Takahashi S."/>
            <person name="Yoshida T."/>
            <person name="Shimamura S."/>
            <person name="Takaki Y."/>
            <person name="Nagai Y."/>
            <person name="Toyoda A."/>
            <person name="Suzuki Y."/>
            <person name="Arimoto A."/>
            <person name="Ishii H."/>
            <person name="Satoh N."/>
            <person name="Nishiyama T."/>
            <person name="Hasebe M."/>
            <person name="Maruyama T."/>
            <person name="Minagawa J."/>
            <person name="Obokata J."/>
            <person name="Shigenobu S."/>
        </authorList>
    </citation>
    <scope>NUCLEOTIDE SEQUENCE [LARGE SCALE GENOMIC DNA]</scope>
</reference>
<accession>A0AAV4JGS7</accession>
<evidence type="ECO:0000313" key="3">
    <source>
        <dbReference type="Proteomes" id="UP000762676"/>
    </source>
</evidence>
<dbReference type="Proteomes" id="UP000762676">
    <property type="component" value="Unassembled WGS sequence"/>
</dbReference>
<evidence type="ECO:0000256" key="1">
    <source>
        <dbReference type="SAM" id="MobiDB-lite"/>
    </source>
</evidence>
<keyword evidence="3" id="KW-1185">Reference proteome</keyword>
<sequence>MTGQRSHGDVFLAEHDQALSDVDQAEHPEFPQDQPTADQRLAHSGPPRSPDQRKWLSQVYEASGLVCKQCLASDKKFRVRAQNLPRSPGFDPRTCQKVQGSNPESAEKSRVRALNLQVSV</sequence>
<feature type="compositionally biased region" description="Basic and acidic residues" evidence="1">
    <location>
        <begin position="1"/>
        <end position="30"/>
    </location>
</feature>
<proteinExistence type="predicted"/>
<dbReference type="AlphaFoldDB" id="A0AAV4JGS7"/>
<name>A0AAV4JGS7_9GAST</name>
<gene>
    <name evidence="2" type="ORF">ElyMa_003299100</name>
</gene>
<feature type="region of interest" description="Disordered" evidence="1">
    <location>
        <begin position="1"/>
        <end position="52"/>
    </location>
</feature>
<organism evidence="2 3">
    <name type="scientific">Elysia marginata</name>
    <dbReference type="NCBI Taxonomy" id="1093978"/>
    <lineage>
        <taxon>Eukaryota</taxon>
        <taxon>Metazoa</taxon>
        <taxon>Spiralia</taxon>
        <taxon>Lophotrochozoa</taxon>
        <taxon>Mollusca</taxon>
        <taxon>Gastropoda</taxon>
        <taxon>Heterobranchia</taxon>
        <taxon>Euthyneura</taxon>
        <taxon>Panpulmonata</taxon>
        <taxon>Sacoglossa</taxon>
        <taxon>Placobranchoidea</taxon>
        <taxon>Plakobranchidae</taxon>
        <taxon>Elysia</taxon>
    </lineage>
</organism>
<comment type="caution">
    <text evidence="2">The sequence shown here is derived from an EMBL/GenBank/DDBJ whole genome shotgun (WGS) entry which is preliminary data.</text>
</comment>
<feature type="region of interest" description="Disordered" evidence="1">
    <location>
        <begin position="83"/>
        <end position="110"/>
    </location>
</feature>
<evidence type="ECO:0000313" key="2">
    <source>
        <dbReference type="EMBL" id="GFS19821.1"/>
    </source>
</evidence>